<comment type="caution">
    <text evidence="1">The sequence shown here is derived from an EMBL/GenBank/DDBJ whole genome shotgun (WGS) entry which is preliminary data.</text>
</comment>
<evidence type="ECO:0000313" key="1">
    <source>
        <dbReference type="EMBL" id="GAI04957.1"/>
    </source>
</evidence>
<name>X1KD79_9ZZZZ</name>
<sequence>MAGARKFTLDYLDRNQSFALTKEAAEISGIPYVMDADLKEVEKMLE</sequence>
<dbReference type="EMBL" id="BARV01005902">
    <property type="protein sequence ID" value="GAI04957.1"/>
    <property type="molecule type" value="Genomic_DNA"/>
</dbReference>
<accession>X1KD79</accession>
<gene>
    <name evidence="1" type="ORF">S06H3_12011</name>
</gene>
<dbReference type="AlphaFoldDB" id="X1KD79"/>
<proteinExistence type="predicted"/>
<organism evidence="1">
    <name type="scientific">marine sediment metagenome</name>
    <dbReference type="NCBI Taxonomy" id="412755"/>
    <lineage>
        <taxon>unclassified sequences</taxon>
        <taxon>metagenomes</taxon>
        <taxon>ecological metagenomes</taxon>
    </lineage>
</organism>
<reference evidence="1" key="1">
    <citation type="journal article" date="2014" name="Front. Microbiol.">
        <title>High frequency of phylogenetically diverse reductive dehalogenase-homologous genes in deep subseafloor sedimentary metagenomes.</title>
        <authorList>
            <person name="Kawai M."/>
            <person name="Futagami T."/>
            <person name="Toyoda A."/>
            <person name="Takaki Y."/>
            <person name="Nishi S."/>
            <person name="Hori S."/>
            <person name="Arai W."/>
            <person name="Tsubouchi T."/>
            <person name="Morono Y."/>
            <person name="Uchiyama I."/>
            <person name="Ito T."/>
            <person name="Fujiyama A."/>
            <person name="Inagaki F."/>
            <person name="Takami H."/>
        </authorList>
    </citation>
    <scope>NUCLEOTIDE SEQUENCE</scope>
    <source>
        <strain evidence="1">Expedition CK06-06</strain>
    </source>
</reference>
<protein>
    <submittedName>
        <fullName evidence="1">Uncharacterized protein</fullName>
    </submittedName>
</protein>